<evidence type="ECO:0000259" key="5">
    <source>
        <dbReference type="Pfam" id="PF07859"/>
    </source>
</evidence>
<name>A0ABW6FNP5_9ACTN</name>
<gene>
    <name evidence="6" type="ORF">ACFWJN_20565</name>
</gene>
<evidence type="ECO:0000256" key="4">
    <source>
        <dbReference type="SAM" id="MobiDB-lite"/>
    </source>
</evidence>
<evidence type="ECO:0000313" key="6">
    <source>
        <dbReference type="EMBL" id="MFD5101331.1"/>
    </source>
</evidence>
<evidence type="ECO:0000256" key="2">
    <source>
        <dbReference type="ARBA" id="ARBA00022801"/>
    </source>
</evidence>
<dbReference type="Proteomes" id="UP001598448">
    <property type="component" value="Unassembled WGS sequence"/>
</dbReference>
<dbReference type="PANTHER" id="PTHR48081">
    <property type="entry name" value="AB HYDROLASE SUPERFAMILY PROTEIN C4A8.06C"/>
    <property type="match status" value="1"/>
</dbReference>
<reference evidence="6 7" key="1">
    <citation type="submission" date="2024-09" db="EMBL/GenBank/DDBJ databases">
        <title>The Natural Products Discovery Center: Release of the First 8490 Sequenced Strains for Exploring Actinobacteria Biosynthetic Diversity.</title>
        <authorList>
            <person name="Kalkreuter E."/>
            <person name="Kautsar S.A."/>
            <person name="Yang D."/>
            <person name="Bader C.D."/>
            <person name="Teijaro C.N."/>
            <person name="Fluegel L."/>
            <person name="Davis C.M."/>
            <person name="Simpson J.R."/>
            <person name="Lauterbach L."/>
            <person name="Steele A.D."/>
            <person name="Gui C."/>
            <person name="Meng S."/>
            <person name="Li G."/>
            <person name="Viehrig K."/>
            <person name="Ye F."/>
            <person name="Su P."/>
            <person name="Kiefer A.F."/>
            <person name="Nichols A."/>
            <person name="Cepeda A.J."/>
            <person name="Yan W."/>
            <person name="Fan B."/>
            <person name="Jiang Y."/>
            <person name="Adhikari A."/>
            <person name="Zheng C.-J."/>
            <person name="Schuster L."/>
            <person name="Cowan T.M."/>
            <person name="Smanski M.J."/>
            <person name="Chevrette M.G."/>
            <person name="De Carvalho L.P.S."/>
            <person name="Shen B."/>
        </authorList>
    </citation>
    <scope>NUCLEOTIDE SEQUENCE [LARGE SCALE GENOMIC DNA]</scope>
    <source>
        <strain evidence="6 7">NPDC058348</strain>
    </source>
</reference>
<comment type="caution">
    <text evidence="6">The sequence shown here is derived from an EMBL/GenBank/DDBJ whole genome shotgun (WGS) entry which is preliminary data.</text>
</comment>
<dbReference type="SUPFAM" id="SSF53474">
    <property type="entry name" value="alpha/beta-Hydrolases"/>
    <property type="match status" value="1"/>
</dbReference>
<protein>
    <submittedName>
        <fullName evidence="6">Alpha/beta hydrolase</fullName>
    </submittedName>
</protein>
<dbReference type="RefSeq" id="WP_386716529.1">
    <property type="nucleotide sequence ID" value="NZ_JBHXIJ010000153.1"/>
</dbReference>
<feature type="region of interest" description="Disordered" evidence="4">
    <location>
        <begin position="45"/>
        <end position="70"/>
    </location>
</feature>
<keyword evidence="7" id="KW-1185">Reference proteome</keyword>
<accession>A0ABW6FNP5</accession>
<dbReference type="PANTHER" id="PTHR48081:SF8">
    <property type="entry name" value="ALPHA_BETA HYDROLASE FOLD-3 DOMAIN-CONTAINING PROTEIN-RELATED"/>
    <property type="match status" value="1"/>
</dbReference>
<evidence type="ECO:0000256" key="1">
    <source>
        <dbReference type="ARBA" id="ARBA00010515"/>
    </source>
</evidence>
<dbReference type="GO" id="GO:0016787">
    <property type="term" value="F:hydrolase activity"/>
    <property type="evidence" value="ECO:0007669"/>
    <property type="project" value="UniProtKB-KW"/>
</dbReference>
<evidence type="ECO:0000256" key="3">
    <source>
        <dbReference type="PROSITE-ProRule" id="PRU10038"/>
    </source>
</evidence>
<dbReference type="InterPro" id="IPR033140">
    <property type="entry name" value="Lipase_GDXG_put_SER_AS"/>
</dbReference>
<sequence length="333" mass="33762">MTAGPDRLTPEARALADLLAAAFPDLGGAVTDAVEARRLVDALPRPPGAPPAVGEVTDTTVPGGHGAGGTPVRIYRPGPGAGSGPRPTVVHFHGGGWVLGGLDGHDASVRALCRASGAVLVSVGYRLAPEARFPAAVDDAYAALLWAARHVAELGGDPGALVVAGDSAGGTLAAVAALVAKERGGPPLALQVLVCPATDARRDTASYRANATGYFMEAAALRWFWEQYLGPDGDPAHPHASPLRADDLSGLPPAHIVTAGCDPLCDEGRAYAGRLRAAGVAVTEDHRPGMFHGFSAFPGVLDDARDARDGVAEAIARTARDRKNGGDQGGSAG</sequence>
<feature type="active site" evidence="3">
    <location>
        <position position="167"/>
    </location>
</feature>
<dbReference type="EMBL" id="JBHXIJ010000153">
    <property type="protein sequence ID" value="MFD5101331.1"/>
    <property type="molecule type" value="Genomic_DNA"/>
</dbReference>
<dbReference type="InterPro" id="IPR050300">
    <property type="entry name" value="GDXG_lipolytic_enzyme"/>
</dbReference>
<evidence type="ECO:0000313" key="7">
    <source>
        <dbReference type="Proteomes" id="UP001598448"/>
    </source>
</evidence>
<comment type="similarity">
    <text evidence="1">Belongs to the 'GDXG' lipolytic enzyme family.</text>
</comment>
<organism evidence="6 7">
    <name type="scientific">Streptomyces albidochromogenes</name>
    <dbReference type="NCBI Taxonomy" id="329524"/>
    <lineage>
        <taxon>Bacteria</taxon>
        <taxon>Bacillati</taxon>
        <taxon>Actinomycetota</taxon>
        <taxon>Actinomycetes</taxon>
        <taxon>Kitasatosporales</taxon>
        <taxon>Streptomycetaceae</taxon>
        <taxon>Streptomyces</taxon>
    </lineage>
</organism>
<dbReference type="PROSITE" id="PS01174">
    <property type="entry name" value="LIPASE_GDXG_SER"/>
    <property type="match status" value="1"/>
</dbReference>
<dbReference type="InterPro" id="IPR029058">
    <property type="entry name" value="AB_hydrolase_fold"/>
</dbReference>
<keyword evidence="2 6" id="KW-0378">Hydrolase</keyword>
<proteinExistence type="inferred from homology"/>
<dbReference type="InterPro" id="IPR013094">
    <property type="entry name" value="AB_hydrolase_3"/>
</dbReference>
<dbReference type="Gene3D" id="3.40.50.1820">
    <property type="entry name" value="alpha/beta hydrolase"/>
    <property type="match status" value="1"/>
</dbReference>
<feature type="domain" description="Alpha/beta hydrolase fold-3" evidence="5">
    <location>
        <begin position="89"/>
        <end position="294"/>
    </location>
</feature>
<dbReference type="Pfam" id="PF07859">
    <property type="entry name" value="Abhydrolase_3"/>
    <property type="match status" value="1"/>
</dbReference>